<sequence length="350" mass="38560">MSTPCTPLTTPSLSTSYHGLGLSVAHSRSIALTDCGKLRSALLSSLSDETSLFASKILKSSETLSKSLQNYMERQEYNKKNLTVDPVLLQFSQSLISFSKQTQFLSITLKSSCVRPMSSESISHGSSSSLAYEEYQNSRKVCVKVRGGARKARGKYERFCEEVERGVEEVGKLRDEREKRDGREGEEEQSWNPLEMLTSDSLKKSVKALYSSLSSVQQSETAYRLSVEDDNASTLTCSLTEKSSLKTLEILEGDRLLSFIQNLDRLVLAENGAVQNMRAAISRISVTSNPVLPILPVSTTFPEYVNIEEEGAINSAGTSKNAILPNVLSEGEGTKRSTRSEATRIKNILN</sequence>
<name>A0A9W6ZXJ4_9STRA</name>
<proteinExistence type="predicted"/>
<dbReference type="InterPro" id="IPR027267">
    <property type="entry name" value="AH/BAR_dom_sf"/>
</dbReference>
<accession>A0A9W6ZXJ4</accession>
<dbReference type="SUPFAM" id="SSF103657">
    <property type="entry name" value="BAR/IMD domain-like"/>
    <property type="match status" value="1"/>
</dbReference>
<dbReference type="Proteomes" id="UP001162640">
    <property type="component" value="Unassembled WGS sequence"/>
</dbReference>
<evidence type="ECO:0000313" key="1">
    <source>
        <dbReference type="EMBL" id="GMH62234.1"/>
    </source>
</evidence>
<protein>
    <submittedName>
        <fullName evidence="1">Uncharacterized protein</fullName>
    </submittedName>
</protein>
<dbReference type="AlphaFoldDB" id="A0A9W6ZXJ4"/>
<evidence type="ECO:0000313" key="2">
    <source>
        <dbReference type="Proteomes" id="UP001162640"/>
    </source>
</evidence>
<reference evidence="2" key="1">
    <citation type="journal article" date="2023" name="Commun. Biol.">
        <title>Genome analysis of Parmales, the sister group of diatoms, reveals the evolutionary specialization of diatoms from phago-mixotrophs to photoautotrophs.</title>
        <authorList>
            <person name="Ban H."/>
            <person name="Sato S."/>
            <person name="Yoshikawa S."/>
            <person name="Yamada K."/>
            <person name="Nakamura Y."/>
            <person name="Ichinomiya M."/>
            <person name="Sato N."/>
            <person name="Blanc-Mathieu R."/>
            <person name="Endo H."/>
            <person name="Kuwata A."/>
            <person name="Ogata H."/>
        </authorList>
    </citation>
    <scope>NUCLEOTIDE SEQUENCE [LARGE SCALE GENOMIC DNA]</scope>
</reference>
<dbReference type="Gene3D" id="1.20.1270.60">
    <property type="entry name" value="Arfaptin homology (AH) domain/BAR domain"/>
    <property type="match status" value="1"/>
</dbReference>
<gene>
    <name evidence="1" type="ORF">TL16_g03435</name>
</gene>
<comment type="caution">
    <text evidence="1">The sequence shown here is derived from an EMBL/GenBank/DDBJ whole genome shotgun (WGS) entry which is preliminary data.</text>
</comment>
<dbReference type="EMBL" id="BLQM01000090">
    <property type="protein sequence ID" value="GMH62234.1"/>
    <property type="molecule type" value="Genomic_DNA"/>
</dbReference>
<organism evidence="1 2">
    <name type="scientific">Triparma laevis f. inornata</name>
    <dbReference type="NCBI Taxonomy" id="1714386"/>
    <lineage>
        <taxon>Eukaryota</taxon>
        <taxon>Sar</taxon>
        <taxon>Stramenopiles</taxon>
        <taxon>Ochrophyta</taxon>
        <taxon>Bolidophyceae</taxon>
        <taxon>Parmales</taxon>
        <taxon>Triparmaceae</taxon>
        <taxon>Triparma</taxon>
    </lineage>
</organism>